<dbReference type="InterPro" id="IPR032675">
    <property type="entry name" value="LRR_dom_sf"/>
</dbReference>
<dbReference type="SUPFAM" id="SSF52058">
    <property type="entry name" value="L domain-like"/>
    <property type="match status" value="1"/>
</dbReference>
<evidence type="ECO:0008006" key="2">
    <source>
        <dbReference type="Google" id="ProtNLM"/>
    </source>
</evidence>
<dbReference type="InterPro" id="IPR001611">
    <property type="entry name" value="Leu-rich_rpt"/>
</dbReference>
<dbReference type="EMBL" id="BART01009786">
    <property type="protein sequence ID" value="GAG80945.1"/>
    <property type="molecule type" value="Genomic_DNA"/>
</dbReference>
<proteinExistence type="predicted"/>
<dbReference type="Pfam" id="PF00560">
    <property type="entry name" value="LRR_1"/>
    <property type="match status" value="2"/>
</dbReference>
<dbReference type="InterPro" id="IPR052595">
    <property type="entry name" value="LRRC69/RLP"/>
</dbReference>
<evidence type="ECO:0000313" key="1">
    <source>
        <dbReference type="EMBL" id="GAG80945.1"/>
    </source>
</evidence>
<gene>
    <name evidence="1" type="ORF">S01H4_21575</name>
</gene>
<dbReference type="PANTHER" id="PTHR48057">
    <property type="entry name" value="LEUCINE-RICH REPEAT SERINE/THREONINE-PROTEIN KINASE 1"/>
    <property type="match status" value="1"/>
</dbReference>
<accession>X1AEB2</accession>
<organism evidence="1">
    <name type="scientific">marine sediment metagenome</name>
    <dbReference type="NCBI Taxonomy" id="412755"/>
    <lineage>
        <taxon>unclassified sequences</taxon>
        <taxon>metagenomes</taxon>
        <taxon>ecological metagenomes</taxon>
    </lineage>
</organism>
<sequence length="235" mass="26159">MSGAVAYYNCDAILCPIGSWAPEGRSTNSFECEEDCETATFMGSTTCDGDNMRILSDVYEAMNGDKWSDNNWFYSDDECEWTGITCYYGDGGQKFINRVELSDMKLSGTVPSSLFTLVGLEYLDLSNNFISFQFDGIENAKSLQVLDITSTGLDSFDYIEQLAGTSITELYMSNNNVNERIPDSIYDLTGLTILNVSKHLTAMRLHAHAQSFLSDSTSHQFLTPSLHSDCTQQIE</sequence>
<reference evidence="1" key="1">
    <citation type="journal article" date="2014" name="Front. Microbiol.">
        <title>High frequency of phylogenetically diverse reductive dehalogenase-homologous genes in deep subseafloor sedimentary metagenomes.</title>
        <authorList>
            <person name="Kawai M."/>
            <person name="Futagami T."/>
            <person name="Toyoda A."/>
            <person name="Takaki Y."/>
            <person name="Nishi S."/>
            <person name="Hori S."/>
            <person name="Arai W."/>
            <person name="Tsubouchi T."/>
            <person name="Morono Y."/>
            <person name="Uchiyama I."/>
            <person name="Ito T."/>
            <person name="Fujiyama A."/>
            <person name="Inagaki F."/>
            <person name="Takami H."/>
        </authorList>
    </citation>
    <scope>NUCLEOTIDE SEQUENCE</scope>
    <source>
        <strain evidence="1">Expedition CK06-06</strain>
    </source>
</reference>
<comment type="caution">
    <text evidence="1">The sequence shown here is derived from an EMBL/GenBank/DDBJ whole genome shotgun (WGS) entry which is preliminary data.</text>
</comment>
<name>X1AEB2_9ZZZZ</name>
<protein>
    <recommendedName>
        <fullName evidence="2">Leucine-rich repeat-containing N-terminal plant-type domain-containing protein</fullName>
    </recommendedName>
</protein>
<dbReference type="Gene3D" id="3.80.10.10">
    <property type="entry name" value="Ribonuclease Inhibitor"/>
    <property type="match status" value="1"/>
</dbReference>
<dbReference type="AlphaFoldDB" id="X1AEB2"/>